<keyword evidence="6 8" id="KW-1133">Transmembrane helix</keyword>
<evidence type="ECO:0000256" key="3">
    <source>
        <dbReference type="ARBA" id="ARBA00022448"/>
    </source>
</evidence>
<keyword evidence="5 8" id="KW-0812">Transmembrane</keyword>
<dbReference type="SUPFAM" id="SSF103473">
    <property type="entry name" value="MFS general substrate transporter"/>
    <property type="match status" value="1"/>
</dbReference>
<feature type="transmembrane region" description="Helical" evidence="8">
    <location>
        <begin position="90"/>
        <end position="109"/>
    </location>
</feature>
<feature type="transmembrane region" description="Helical" evidence="8">
    <location>
        <begin position="426"/>
        <end position="443"/>
    </location>
</feature>
<dbReference type="Proteomes" id="UP000756427">
    <property type="component" value="Unassembled WGS sequence"/>
</dbReference>
<dbReference type="InterPro" id="IPR020846">
    <property type="entry name" value="MFS_dom"/>
</dbReference>
<dbReference type="InterPro" id="IPR011701">
    <property type="entry name" value="MFS"/>
</dbReference>
<dbReference type="FunFam" id="1.20.1720.10:FF:000021">
    <property type="entry name" value="Drug resistance transporter, EmrB/QacA subfamily"/>
    <property type="match status" value="1"/>
</dbReference>
<feature type="transmembrane region" description="Helical" evidence="8">
    <location>
        <begin position="24"/>
        <end position="47"/>
    </location>
</feature>
<accession>A0A930L850</accession>
<dbReference type="AlphaFoldDB" id="A0A930L850"/>
<name>A0A930L850_9MICC</name>
<evidence type="ECO:0000256" key="5">
    <source>
        <dbReference type="ARBA" id="ARBA00022692"/>
    </source>
</evidence>
<dbReference type="Pfam" id="PF07690">
    <property type="entry name" value="MFS_1"/>
    <property type="match status" value="1"/>
</dbReference>
<feature type="transmembrane region" description="Helical" evidence="8">
    <location>
        <begin position="353"/>
        <end position="373"/>
    </location>
</feature>
<evidence type="ECO:0000256" key="6">
    <source>
        <dbReference type="ARBA" id="ARBA00022989"/>
    </source>
</evidence>
<comment type="similarity">
    <text evidence="2">Belongs to the major facilitator superfamily. EmrB family.</text>
</comment>
<dbReference type="Gene3D" id="1.20.1720.10">
    <property type="entry name" value="Multidrug resistance protein D"/>
    <property type="match status" value="1"/>
</dbReference>
<feature type="transmembrane region" description="Helical" evidence="8">
    <location>
        <begin position="207"/>
        <end position="227"/>
    </location>
</feature>
<dbReference type="RefSeq" id="WP_303976018.1">
    <property type="nucleotide sequence ID" value="NZ_JABZXR010000034.1"/>
</dbReference>
<feature type="transmembrane region" description="Helical" evidence="8">
    <location>
        <begin position="247"/>
        <end position="268"/>
    </location>
</feature>
<comment type="subcellular location">
    <subcellularLocation>
        <location evidence="1">Cell membrane</location>
        <topology evidence="1">Multi-pass membrane protein</topology>
    </subcellularLocation>
</comment>
<organism evidence="10 11">
    <name type="scientific">Rothia mucilaginosa</name>
    <dbReference type="NCBI Taxonomy" id="43675"/>
    <lineage>
        <taxon>Bacteria</taxon>
        <taxon>Bacillati</taxon>
        <taxon>Actinomycetota</taxon>
        <taxon>Actinomycetes</taxon>
        <taxon>Micrococcales</taxon>
        <taxon>Micrococcaceae</taxon>
        <taxon>Rothia</taxon>
    </lineage>
</organism>
<evidence type="ECO:0000313" key="11">
    <source>
        <dbReference type="Proteomes" id="UP000756427"/>
    </source>
</evidence>
<dbReference type="EMBL" id="JABZXR010000034">
    <property type="protein sequence ID" value="MBF1664306.1"/>
    <property type="molecule type" value="Genomic_DNA"/>
</dbReference>
<dbReference type="NCBIfam" id="TIGR00711">
    <property type="entry name" value="efflux_EmrB"/>
    <property type="match status" value="1"/>
</dbReference>
<sequence length="523" mass="54772">MSSRPKKEPLVGNPAKAPYKPWPALWSLVVGFFMILVDGNIVTIALPHMLQDLDASLSAGMWVTSAYLLAYAVPLLITGRMGDRFGQKNLYMIGMGIFTLASLWCGLAADVESLIAARVVQGLGASLMTPQTMSLITLMFPPNARGVAMSIWGATAGVASLVGPILGGVLVDALNWSWIFFVNIPVGLVGLFLAWRNVPVFEQKKHSFDWLGVVLSAVGLFLLVFGIQEGSTYDWGIMTDSFLGTGIAVSVWGLIIAGILVLGLFIGWQAVNRREPLVPLSLFSDRNFSVSNVAIAAMGVVAISMAFPLTLYLQQVEGLDPTQAALMTAPMALFSGALAPVVGARLNRNDPKWIAVIGFTLLVIGFALLRPTMVADGNLWLMVGPMIILGAANSCIWGPLSVSATRNLPPQRAGAGSGVYNETRQMASVLGSAAITTIMASAITSHLSALGPAAAAGGGSHGGAAGGVLPQILREPYAAAMADSMMLPLVAAAVGAVVCLFYASKKTSEAKGAAQNAEVETIK</sequence>
<evidence type="ECO:0000256" key="1">
    <source>
        <dbReference type="ARBA" id="ARBA00004651"/>
    </source>
</evidence>
<dbReference type="PANTHER" id="PTHR42718:SF42">
    <property type="entry name" value="EXPORT PROTEIN"/>
    <property type="match status" value="1"/>
</dbReference>
<evidence type="ECO:0000259" key="9">
    <source>
        <dbReference type="PROSITE" id="PS50850"/>
    </source>
</evidence>
<feature type="transmembrane region" description="Helical" evidence="8">
    <location>
        <begin position="485"/>
        <end position="503"/>
    </location>
</feature>
<evidence type="ECO:0000256" key="8">
    <source>
        <dbReference type="SAM" id="Phobius"/>
    </source>
</evidence>
<dbReference type="InterPro" id="IPR036259">
    <property type="entry name" value="MFS_trans_sf"/>
</dbReference>
<evidence type="ECO:0000313" key="10">
    <source>
        <dbReference type="EMBL" id="MBF1664306.1"/>
    </source>
</evidence>
<evidence type="ECO:0000256" key="7">
    <source>
        <dbReference type="ARBA" id="ARBA00023136"/>
    </source>
</evidence>
<keyword evidence="7 8" id="KW-0472">Membrane</keyword>
<proteinExistence type="inferred from homology"/>
<comment type="caution">
    <text evidence="10">The sequence shown here is derived from an EMBL/GenBank/DDBJ whole genome shotgun (WGS) entry which is preliminary data.</text>
</comment>
<dbReference type="PANTHER" id="PTHR42718">
    <property type="entry name" value="MAJOR FACILITATOR SUPERFAMILY MULTIDRUG TRANSPORTER MFSC"/>
    <property type="match status" value="1"/>
</dbReference>
<dbReference type="Gene3D" id="1.20.1250.20">
    <property type="entry name" value="MFS general substrate transporter like domains"/>
    <property type="match status" value="1"/>
</dbReference>
<feature type="transmembrane region" description="Helical" evidence="8">
    <location>
        <begin position="59"/>
        <end position="78"/>
    </location>
</feature>
<evidence type="ECO:0000256" key="4">
    <source>
        <dbReference type="ARBA" id="ARBA00022475"/>
    </source>
</evidence>
<dbReference type="InterPro" id="IPR004638">
    <property type="entry name" value="EmrB-like"/>
</dbReference>
<keyword evidence="4" id="KW-1003">Cell membrane</keyword>
<dbReference type="PROSITE" id="PS50850">
    <property type="entry name" value="MFS"/>
    <property type="match status" value="1"/>
</dbReference>
<feature type="transmembrane region" description="Helical" evidence="8">
    <location>
        <begin position="379"/>
        <end position="405"/>
    </location>
</feature>
<reference evidence="10" key="1">
    <citation type="submission" date="2020-04" db="EMBL/GenBank/DDBJ databases">
        <title>Deep metagenomics examines the oral microbiome during advanced dental caries in children, revealing novel taxa and co-occurrences with host molecules.</title>
        <authorList>
            <person name="Baker J.L."/>
            <person name="Morton J.T."/>
            <person name="Dinis M."/>
            <person name="Alvarez R."/>
            <person name="Tran N.C."/>
            <person name="Knight R."/>
            <person name="Edlund A."/>
        </authorList>
    </citation>
    <scope>NUCLEOTIDE SEQUENCE</scope>
    <source>
        <strain evidence="10">JCVI_44_bin.2</strain>
    </source>
</reference>
<dbReference type="GO" id="GO:0005886">
    <property type="term" value="C:plasma membrane"/>
    <property type="evidence" value="ECO:0007669"/>
    <property type="project" value="UniProtKB-SubCell"/>
</dbReference>
<dbReference type="GO" id="GO:0022857">
    <property type="term" value="F:transmembrane transporter activity"/>
    <property type="evidence" value="ECO:0007669"/>
    <property type="project" value="InterPro"/>
</dbReference>
<protein>
    <submittedName>
        <fullName evidence="10">DHA2 family efflux MFS transporter permease subunit</fullName>
    </submittedName>
</protein>
<feature type="domain" description="Major facilitator superfamily (MFS) profile" evidence="9">
    <location>
        <begin position="24"/>
        <end position="507"/>
    </location>
</feature>
<feature type="transmembrane region" description="Helical" evidence="8">
    <location>
        <begin position="289"/>
        <end position="313"/>
    </location>
</feature>
<feature type="transmembrane region" description="Helical" evidence="8">
    <location>
        <begin position="176"/>
        <end position="195"/>
    </location>
</feature>
<feature type="transmembrane region" description="Helical" evidence="8">
    <location>
        <begin position="147"/>
        <end position="170"/>
    </location>
</feature>
<feature type="transmembrane region" description="Helical" evidence="8">
    <location>
        <begin position="325"/>
        <end position="346"/>
    </location>
</feature>
<keyword evidence="3" id="KW-0813">Transport</keyword>
<gene>
    <name evidence="10" type="ORF">HXO64_07130</name>
</gene>
<feature type="transmembrane region" description="Helical" evidence="8">
    <location>
        <begin position="115"/>
        <end position="140"/>
    </location>
</feature>
<dbReference type="CDD" id="cd17321">
    <property type="entry name" value="MFS_MMR_MDR_like"/>
    <property type="match status" value="1"/>
</dbReference>
<evidence type="ECO:0000256" key="2">
    <source>
        <dbReference type="ARBA" id="ARBA00008537"/>
    </source>
</evidence>